<proteinExistence type="predicted"/>
<dbReference type="InterPro" id="IPR029479">
    <property type="entry name" value="Nitroreductase"/>
</dbReference>
<dbReference type="InterPro" id="IPR020051">
    <property type="entry name" value="SagB-type_dehydrogenase"/>
</dbReference>
<dbReference type="NCBIfam" id="TIGR03605">
    <property type="entry name" value="antibiot_sagB"/>
    <property type="match status" value="1"/>
</dbReference>
<accession>A0A0R0C8X8</accession>
<evidence type="ECO:0000313" key="2">
    <source>
        <dbReference type="EMBL" id="KRG65494.1"/>
    </source>
</evidence>
<dbReference type="Pfam" id="PF00881">
    <property type="entry name" value="Nitroreductase"/>
    <property type="match status" value="1"/>
</dbReference>
<protein>
    <submittedName>
        <fullName evidence="2">Dehydrogenase</fullName>
    </submittedName>
</protein>
<dbReference type="EMBL" id="LDJI01000006">
    <property type="protein sequence ID" value="KRG65494.1"/>
    <property type="molecule type" value="Genomic_DNA"/>
</dbReference>
<dbReference type="SUPFAM" id="SSF55469">
    <property type="entry name" value="FMN-dependent nitroreductase-like"/>
    <property type="match status" value="1"/>
</dbReference>
<dbReference type="OrthoDB" id="3723182at2"/>
<organism evidence="2 3">
    <name type="scientific">Stenotrophomonas humi</name>
    <dbReference type="NCBI Taxonomy" id="405444"/>
    <lineage>
        <taxon>Bacteria</taxon>
        <taxon>Pseudomonadati</taxon>
        <taxon>Pseudomonadota</taxon>
        <taxon>Gammaproteobacteria</taxon>
        <taxon>Lysobacterales</taxon>
        <taxon>Lysobacteraceae</taxon>
        <taxon>Stenotrophomonas</taxon>
    </lineage>
</organism>
<keyword evidence="3" id="KW-1185">Reference proteome</keyword>
<sequence length="393" mass="43638">MKVRRCSILHVEPREQVEFNLAALLSGGDGLARGCRWVALAPHLGHEVVVDEAECLLLGRISPEAWVEAGALGDEMASALRSLLRKGLVVGRHARYVEMRRKDEEVRARHWHPLAATFHAFTRWSGADAVQAMQETGTSTAAELREQLGTPPPETISRVAENDSIPLAEDACNDFDRLLELRVTCRNFDTSRRLPGQMLSRLIGRVFRARSCVRVTDDTVFLKKSSPSGGGLHPIEAYLLIRNVDGVADGLYHYHPVAHALEPLPAPELPLDQLMLDALAQQHWFADAHVMVVLSPRYLRNFWKYRHHAKAYRALVLEAGHLSQTLYLSATEMGLGAYVTCAVNETLLEKAFGLDPMAEGVLAVCGFGWRAPEMVTMELDPAERVWQASSVEA</sequence>
<dbReference type="Proteomes" id="UP000050864">
    <property type="component" value="Unassembled WGS sequence"/>
</dbReference>
<evidence type="ECO:0000259" key="1">
    <source>
        <dbReference type="Pfam" id="PF00881"/>
    </source>
</evidence>
<dbReference type="Gene3D" id="3.40.109.10">
    <property type="entry name" value="NADH Oxidase"/>
    <property type="match status" value="1"/>
</dbReference>
<evidence type="ECO:0000313" key="3">
    <source>
        <dbReference type="Proteomes" id="UP000050864"/>
    </source>
</evidence>
<dbReference type="GO" id="GO:0016491">
    <property type="term" value="F:oxidoreductase activity"/>
    <property type="evidence" value="ECO:0007669"/>
    <property type="project" value="InterPro"/>
</dbReference>
<feature type="domain" description="Nitroreductase" evidence="1">
    <location>
        <begin position="182"/>
        <end position="369"/>
    </location>
</feature>
<comment type="caution">
    <text evidence="2">The sequence shown here is derived from an EMBL/GenBank/DDBJ whole genome shotgun (WGS) entry which is preliminary data.</text>
</comment>
<dbReference type="InterPro" id="IPR000415">
    <property type="entry name" value="Nitroreductase-like"/>
</dbReference>
<reference evidence="2 3" key="1">
    <citation type="submission" date="2015-05" db="EMBL/GenBank/DDBJ databases">
        <title>Genome sequencing and analysis of members of genus Stenotrophomonas.</title>
        <authorList>
            <person name="Patil P.P."/>
            <person name="Midha S."/>
            <person name="Patil P.B."/>
        </authorList>
    </citation>
    <scope>NUCLEOTIDE SEQUENCE [LARGE SCALE GENOMIC DNA]</scope>
    <source>
        <strain evidence="2 3">DSM 18929</strain>
    </source>
</reference>
<dbReference type="STRING" id="405444.ABB26_02735"/>
<dbReference type="RefSeq" id="WP_057632052.1">
    <property type="nucleotide sequence ID" value="NZ_LDJI01000006.1"/>
</dbReference>
<dbReference type="NCBIfam" id="TIGR04511">
    <property type="entry name" value="SagB_rel_DH_2"/>
    <property type="match status" value="1"/>
</dbReference>
<dbReference type="AlphaFoldDB" id="A0A0R0C8X8"/>
<dbReference type="PANTHER" id="PTHR43745:SF2">
    <property type="entry name" value="NITROREDUCTASE MJ1384-RELATED"/>
    <property type="match status" value="1"/>
</dbReference>
<dbReference type="PANTHER" id="PTHR43745">
    <property type="entry name" value="NITROREDUCTASE MJ1384-RELATED"/>
    <property type="match status" value="1"/>
</dbReference>
<dbReference type="InterPro" id="IPR030965">
    <property type="entry name" value="SagB-rel_DH_2"/>
</dbReference>
<dbReference type="InterPro" id="IPR052544">
    <property type="entry name" value="Bacteriocin_Proc_Enz"/>
</dbReference>
<name>A0A0R0C8X8_9GAMM</name>
<gene>
    <name evidence="2" type="ORF">ABB26_02735</name>
</gene>
<dbReference type="PATRIC" id="fig|405444.3.peg.3209"/>
<dbReference type="CDD" id="cd02142">
    <property type="entry name" value="McbC_SagB-like_oxidoreductase"/>
    <property type="match status" value="1"/>
</dbReference>